<reference evidence="1 2" key="1">
    <citation type="submission" date="2024-08" db="EMBL/GenBank/DDBJ databases">
        <authorList>
            <person name="Cucini C."/>
            <person name="Frati F."/>
        </authorList>
    </citation>
    <scope>NUCLEOTIDE SEQUENCE [LARGE SCALE GENOMIC DNA]</scope>
</reference>
<protein>
    <submittedName>
        <fullName evidence="1">Uncharacterized protein</fullName>
    </submittedName>
</protein>
<keyword evidence="2" id="KW-1185">Reference proteome</keyword>
<comment type="caution">
    <text evidence="1">The sequence shown here is derived from an EMBL/GenBank/DDBJ whole genome shotgun (WGS) entry which is preliminary data.</text>
</comment>
<proteinExistence type="predicted"/>
<organism evidence="1 2">
    <name type="scientific">Orchesella dallaii</name>
    <dbReference type="NCBI Taxonomy" id="48710"/>
    <lineage>
        <taxon>Eukaryota</taxon>
        <taxon>Metazoa</taxon>
        <taxon>Ecdysozoa</taxon>
        <taxon>Arthropoda</taxon>
        <taxon>Hexapoda</taxon>
        <taxon>Collembola</taxon>
        <taxon>Entomobryomorpha</taxon>
        <taxon>Entomobryoidea</taxon>
        <taxon>Orchesellidae</taxon>
        <taxon>Orchesellinae</taxon>
        <taxon>Orchesella</taxon>
    </lineage>
</organism>
<evidence type="ECO:0000313" key="1">
    <source>
        <dbReference type="EMBL" id="CAL8078762.1"/>
    </source>
</evidence>
<evidence type="ECO:0000313" key="2">
    <source>
        <dbReference type="Proteomes" id="UP001642540"/>
    </source>
</evidence>
<sequence length="67" mass="7570">MQGLQHTTCTAFSATEASNRRNGSMNTCVVIWGKRHTFAPIAMKNFSPYKKKRSMSLLCMQVKNSDQ</sequence>
<name>A0ABP1PYP0_9HEXA</name>
<dbReference type="EMBL" id="CAXLJM020000013">
    <property type="protein sequence ID" value="CAL8078762.1"/>
    <property type="molecule type" value="Genomic_DNA"/>
</dbReference>
<gene>
    <name evidence="1" type="ORF">ODALV1_LOCUS4180</name>
</gene>
<accession>A0ABP1PYP0</accession>
<dbReference type="Proteomes" id="UP001642540">
    <property type="component" value="Unassembled WGS sequence"/>
</dbReference>